<gene>
    <name evidence="3" type="ORF">C1SCF055_LOCUS18938</name>
</gene>
<dbReference type="InterPro" id="IPR012340">
    <property type="entry name" value="NA-bd_OB-fold"/>
</dbReference>
<sequence>MRCRFFVSCRLKIDVLQPVASSRLVLHPTQVVLADSYLMNFWDRPDMALGLHVSSSSGSKSPPSPGEGTAEEPRPTSATGPVSARDYLELHGVLKYVQSMLTALIQTRPQDPYLFMLHQLKSVRAYVAPTRASEEPAPWVDVCQLMGGRLHPGTVLGWGFVECNGQDSFLYKKELKGQCPSAGNQVTFTVETSEKGTVATEVKVVVPPDEAFYFGEIKRFNPVKGYGFISCEAFPDQDVFALKSELPQGFGPEGGHCKFKVTKEEKGPAAKQIQLLGAAGNQAQQMKAWMPGDCFRSTTNEPIQCQHNPPGKEYVFQSVSARRTMAQTPPELDFGDLTARLKRLSVKESEDPNVIPTIMAMTLKELQDEKIEFGKAKAKHPPMAMNAPIELDSDEEVWAQLPAENHVEMEEMRSRMGQMEIVLQEVLEKCLCCPVGLDDIPIPAEWLTDTRETHVETSQGLSWVHQDTFVNKKDLKGHCPSKGHGTEGGSKLDTAQGNQVKFQITQTEKGAQATNVEVLVSEEEQSYFGEIKGFNPSKGYGFIACEAFPDKDIFVLKSELPGGFGPQGGLCKFKVSQEDKGPSAKDVMLLGSAGNQVQQMKAMGYGWGKGDWGKGSYGKGWDWGKGGFPGYGYDMWMPMQMPVWGKGFKGW</sequence>
<reference evidence="4 5" key="2">
    <citation type="submission" date="2024-05" db="EMBL/GenBank/DDBJ databases">
        <authorList>
            <person name="Chen Y."/>
            <person name="Shah S."/>
            <person name="Dougan E. K."/>
            <person name="Thang M."/>
            <person name="Chan C."/>
        </authorList>
    </citation>
    <scope>NUCLEOTIDE SEQUENCE [LARGE SCALE GENOMIC DNA]</scope>
</reference>
<dbReference type="PANTHER" id="PTHR11544">
    <property type="entry name" value="COLD SHOCK DOMAIN CONTAINING PROTEINS"/>
    <property type="match status" value="1"/>
</dbReference>
<feature type="region of interest" description="Disordered" evidence="1">
    <location>
        <begin position="53"/>
        <end position="81"/>
    </location>
</feature>
<feature type="domain" description="CSD" evidence="2">
    <location>
        <begin position="526"/>
        <end position="589"/>
    </location>
</feature>
<accession>A0A9P1CJH2</accession>
<reference evidence="3" key="1">
    <citation type="submission" date="2022-10" db="EMBL/GenBank/DDBJ databases">
        <authorList>
            <person name="Chen Y."/>
            <person name="Dougan E. K."/>
            <person name="Chan C."/>
            <person name="Rhodes N."/>
            <person name="Thang M."/>
        </authorList>
    </citation>
    <scope>NUCLEOTIDE SEQUENCE</scope>
</reference>
<keyword evidence="5" id="KW-1185">Reference proteome</keyword>
<dbReference type="Gene3D" id="2.40.50.140">
    <property type="entry name" value="Nucleic acid-binding proteins"/>
    <property type="match status" value="3"/>
</dbReference>
<dbReference type="InterPro" id="IPR050181">
    <property type="entry name" value="Cold_shock_domain"/>
</dbReference>
<dbReference type="SMART" id="SM00357">
    <property type="entry name" value="CSP"/>
    <property type="match status" value="2"/>
</dbReference>
<dbReference type="EMBL" id="CAMXCT020001668">
    <property type="protein sequence ID" value="CAL1145458.1"/>
    <property type="molecule type" value="Genomic_DNA"/>
</dbReference>
<protein>
    <recommendedName>
        <fullName evidence="2">CSD domain-containing protein</fullName>
    </recommendedName>
</protein>
<dbReference type="AlphaFoldDB" id="A0A9P1CJH2"/>
<evidence type="ECO:0000313" key="5">
    <source>
        <dbReference type="Proteomes" id="UP001152797"/>
    </source>
</evidence>
<evidence type="ECO:0000256" key="1">
    <source>
        <dbReference type="SAM" id="MobiDB-lite"/>
    </source>
</evidence>
<dbReference type="InterPro" id="IPR011129">
    <property type="entry name" value="CSD"/>
</dbReference>
<evidence type="ECO:0000313" key="4">
    <source>
        <dbReference type="EMBL" id="CAL4779395.1"/>
    </source>
</evidence>
<dbReference type="Proteomes" id="UP001152797">
    <property type="component" value="Unassembled WGS sequence"/>
</dbReference>
<proteinExistence type="predicted"/>
<dbReference type="OrthoDB" id="422005at2759"/>
<dbReference type="CDD" id="cd22961">
    <property type="entry name" value="DD_TEX55-like"/>
    <property type="match status" value="1"/>
</dbReference>
<dbReference type="InterPro" id="IPR002059">
    <property type="entry name" value="CSP_DNA-bd"/>
</dbReference>
<organism evidence="3">
    <name type="scientific">Cladocopium goreaui</name>
    <dbReference type="NCBI Taxonomy" id="2562237"/>
    <lineage>
        <taxon>Eukaryota</taxon>
        <taxon>Sar</taxon>
        <taxon>Alveolata</taxon>
        <taxon>Dinophyceae</taxon>
        <taxon>Suessiales</taxon>
        <taxon>Symbiodiniaceae</taxon>
        <taxon>Cladocopium</taxon>
    </lineage>
</organism>
<evidence type="ECO:0000259" key="2">
    <source>
        <dbReference type="PROSITE" id="PS51857"/>
    </source>
</evidence>
<evidence type="ECO:0000313" key="3">
    <source>
        <dbReference type="EMBL" id="CAI3992083.1"/>
    </source>
</evidence>
<comment type="caution">
    <text evidence="3">The sequence shown here is derived from an EMBL/GenBank/DDBJ whole genome shotgun (WGS) entry which is preliminary data.</text>
</comment>
<name>A0A9P1CJH2_9DINO</name>
<dbReference type="EMBL" id="CAMXCT030001668">
    <property type="protein sequence ID" value="CAL4779395.1"/>
    <property type="molecule type" value="Genomic_DNA"/>
</dbReference>
<dbReference type="EMBL" id="CAMXCT010001668">
    <property type="protein sequence ID" value="CAI3992083.1"/>
    <property type="molecule type" value="Genomic_DNA"/>
</dbReference>
<dbReference type="PROSITE" id="PS51857">
    <property type="entry name" value="CSD_2"/>
    <property type="match status" value="1"/>
</dbReference>
<dbReference type="GO" id="GO:0003676">
    <property type="term" value="F:nucleic acid binding"/>
    <property type="evidence" value="ECO:0007669"/>
    <property type="project" value="InterPro"/>
</dbReference>
<dbReference type="SUPFAM" id="SSF50249">
    <property type="entry name" value="Nucleic acid-binding proteins"/>
    <property type="match status" value="2"/>
</dbReference>